<evidence type="ECO:0000313" key="1">
    <source>
        <dbReference type="EMBL" id="GIL69338.1"/>
    </source>
</evidence>
<comment type="caution">
    <text evidence="1">The sequence shown here is derived from an EMBL/GenBank/DDBJ whole genome shotgun (WGS) entry which is preliminary data.</text>
</comment>
<gene>
    <name evidence="1" type="ORF">Vretifemale_293</name>
</gene>
<evidence type="ECO:0000313" key="2">
    <source>
        <dbReference type="Proteomes" id="UP000747110"/>
    </source>
</evidence>
<dbReference type="EMBL" id="BNCP01000001">
    <property type="protein sequence ID" value="GIL69338.1"/>
    <property type="molecule type" value="Genomic_DNA"/>
</dbReference>
<protein>
    <submittedName>
        <fullName evidence="1">Uncharacterized protein</fullName>
    </submittedName>
</protein>
<dbReference type="Proteomes" id="UP000747110">
    <property type="component" value="Unassembled WGS sequence"/>
</dbReference>
<sequence>MSCASADVAAAVDPFDASGIVWQLGRDSCGCRSGGCGMGCISPGGAEGTLERGPGRDHEATVLRRLDDSRVSSSGGCPGDGAISIMGASRGRVSSFTIAEDPCCCCCCCCCGSRADIGTGMGMGAGGRARLSKEDERRKRAAPPGTELRMLTGYGAIGPANGIGARLLYIVPAGRGPPLPRPSYISTDAVGASAAGTAPSGGGPPGCCCCFSGDDVIPGGADCLATEALIRNMLLPLTESIDALGAACGPAIAPGGPRGMVPLCHDAARHTGMP</sequence>
<accession>A0A8J4BVE2</accession>
<keyword evidence="2" id="KW-1185">Reference proteome</keyword>
<organism evidence="1 2">
    <name type="scientific">Volvox reticuliferus</name>
    <dbReference type="NCBI Taxonomy" id="1737510"/>
    <lineage>
        <taxon>Eukaryota</taxon>
        <taxon>Viridiplantae</taxon>
        <taxon>Chlorophyta</taxon>
        <taxon>core chlorophytes</taxon>
        <taxon>Chlorophyceae</taxon>
        <taxon>CS clade</taxon>
        <taxon>Chlamydomonadales</taxon>
        <taxon>Volvocaceae</taxon>
        <taxon>Volvox</taxon>
    </lineage>
</organism>
<proteinExistence type="predicted"/>
<name>A0A8J4BVE2_9CHLO</name>
<reference evidence="1" key="1">
    <citation type="journal article" date="2021" name="Proc. Natl. Acad. Sci. U.S.A.">
        <title>Three genomes in the algal genus Volvox reveal the fate of a haploid sex-determining region after a transition to homothallism.</title>
        <authorList>
            <person name="Yamamoto K."/>
            <person name="Hamaji T."/>
            <person name="Kawai-Toyooka H."/>
            <person name="Matsuzaki R."/>
            <person name="Takahashi F."/>
            <person name="Nishimura Y."/>
            <person name="Kawachi M."/>
            <person name="Noguchi H."/>
            <person name="Minakuchi Y."/>
            <person name="Umen J.G."/>
            <person name="Toyoda A."/>
            <person name="Nozaki H."/>
        </authorList>
    </citation>
    <scope>NUCLEOTIDE SEQUENCE</scope>
    <source>
        <strain evidence="1">NIES-3786</strain>
    </source>
</reference>
<dbReference type="AlphaFoldDB" id="A0A8J4BVE2"/>